<gene>
    <name evidence="1" type="ORF">SAMN05216226_102121</name>
</gene>
<sequence length="318" mass="33052">MVHLDDRSQVILVAAFLLAVSFVVLALVVNSAIFAENIATRDDVAGSHDALEYRAEVQQSVGAVLTAVNHNDTLGETTLEETVATLSAEGAILQSTQGRLVNVSVDSVETGATRIAQTNASRNFTSIGGDQAWNLTDDSVESVRNLRLNITDPDAAAGSFSLVANDTDTGGADWRLQVSENSGDIEVTVSVDGGPDRACVRPHDNATVIDVTGGTVGGTPCLALGQLQSDAGTTQWIGADIGSSFRLELEEADAVTGQYSMVLGTAGSPKTSALQTSQQSDEPFAVAAIYSVTVNYAFYTPAVGYETAVRVAPGEVPA</sequence>
<dbReference type="Proteomes" id="UP000198856">
    <property type="component" value="Unassembled WGS sequence"/>
</dbReference>
<reference evidence="1 2" key="1">
    <citation type="submission" date="2016-10" db="EMBL/GenBank/DDBJ databases">
        <authorList>
            <person name="de Groot N.N."/>
        </authorList>
    </citation>
    <scope>NUCLEOTIDE SEQUENCE [LARGE SCALE GENOMIC DNA]</scope>
    <source>
        <strain evidence="1 2">IBRC-M10015</strain>
    </source>
</reference>
<name>A0A1G8SRX2_9EURY</name>
<dbReference type="Pfam" id="PF23922">
    <property type="entry name" value="DUF7261"/>
    <property type="match status" value="1"/>
</dbReference>
<dbReference type="STRING" id="890420.SAMN05216226_102121"/>
<dbReference type="InterPro" id="IPR055685">
    <property type="entry name" value="DUF7261"/>
</dbReference>
<keyword evidence="2" id="KW-1185">Reference proteome</keyword>
<dbReference type="AlphaFoldDB" id="A0A1G8SRX2"/>
<accession>A0A1G8SRX2</accession>
<organism evidence="1 2">
    <name type="scientific">Halovenus aranensis</name>
    <dbReference type="NCBI Taxonomy" id="890420"/>
    <lineage>
        <taxon>Archaea</taxon>
        <taxon>Methanobacteriati</taxon>
        <taxon>Methanobacteriota</taxon>
        <taxon>Stenosarchaea group</taxon>
        <taxon>Halobacteria</taxon>
        <taxon>Halobacteriales</taxon>
        <taxon>Haloarculaceae</taxon>
        <taxon>Halovenus</taxon>
    </lineage>
</organism>
<dbReference type="EMBL" id="FNFC01000002">
    <property type="protein sequence ID" value="SDJ32008.1"/>
    <property type="molecule type" value="Genomic_DNA"/>
</dbReference>
<dbReference type="RefSeq" id="WP_092699081.1">
    <property type="nucleotide sequence ID" value="NZ_FNFC01000002.1"/>
</dbReference>
<evidence type="ECO:0000313" key="2">
    <source>
        <dbReference type="Proteomes" id="UP000198856"/>
    </source>
</evidence>
<proteinExistence type="predicted"/>
<evidence type="ECO:0000313" key="1">
    <source>
        <dbReference type="EMBL" id="SDJ32008.1"/>
    </source>
</evidence>
<protein>
    <submittedName>
        <fullName evidence="1">Uncharacterized protein</fullName>
    </submittedName>
</protein>
<dbReference type="OrthoDB" id="248586at2157"/>